<name>A0A368ZI39_9FLAO</name>
<sequence length="274" mass="30386">MNRQVLKTQISIMGCGWLGLPLATTLVELGCAIKGSTTSDKKLAQLRAQNIIPYRLELTPHTLSASYPDFLKGSDTLIINIPPGLRKNPHKNHVAEIQLLIPELEKQAINHVLFISSTSVFEDATSCPVITEHTKPNTQSESGKQLHAVEQLLQKNKNFKTSILRCGGLVDEQRHPGQFLSGKTNLTNPEAPINLVHKTDVIGIITAIIKQGLWGQTFHAVYPKHPTKAAYYMAYCKANKLPLPSFIHDQNSKGKHVKSTETRKALNYSFLVEP</sequence>
<comment type="caution">
    <text evidence="1">The sequence shown here is derived from an EMBL/GenBank/DDBJ whole genome shotgun (WGS) entry which is preliminary data.</text>
</comment>
<organism evidence="1 2">
    <name type="scientific">Winogradskyella arenosi</name>
    <dbReference type="NCBI Taxonomy" id="533325"/>
    <lineage>
        <taxon>Bacteria</taxon>
        <taxon>Pseudomonadati</taxon>
        <taxon>Bacteroidota</taxon>
        <taxon>Flavobacteriia</taxon>
        <taxon>Flavobacteriales</taxon>
        <taxon>Flavobacteriaceae</taxon>
        <taxon>Winogradskyella</taxon>
    </lineage>
</organism>
<reference evidence="1 2" key="1">
    <citation type="submission" date="2018-07" db="EMBL/GenBank/DDBJ databases">
        <title>Genomic Encyclopedia of Type Strains, Phase III (KMG-III): the genomes of soil and plant-associated and newly described type strains.</title>
        <authorList>
            <person name="Whitman W."/>
        </authorList>
    </citation>
    <scope>NUCLEOTIDE SEQUENCE [LARGE SCALE GENOMIC DNA]</scope>
    <source>
        <strain evidence="1 2">CECT 7958</strain>
    </source>
</reference>
<keyword evidence="2" id="KW-1185">Reference proteome</keyword>
<proteinExistence type="predicted"/>
<gene>
    <name evidence="1" type="ORF">DFQ08_101234</name>
</gene>
<dbReference type="InterPro" id="IPR036291">
    <property type="entry name" value="NAD(P)-bd_dom_sf"/>
</dbReference>
<dbReference type="RefSeq" id="WP_114307966.1">
    <property type="nucleotide sequence ID" value="NZ_QPJO01000001.1"/>
</dbReference>
<protein>
    <submittedName>
        <fullName evidence="1">Nucleoside-diphosphate-sugar epimerase</fullName>
    </submittedName>
</protein>
<evidence type="ECO:0000313" key="2">
    <source>
        <dbReference type="Proteomes" id="UP000253436"/>
    </source>
</evidence>
<dbReference type="OrthoDB" id="751203at2"/>
<dbReference type="Gene3D" id="3.40.50.720">
    <property type="entry name" value="NAD(P)-binding Rossmann-like Domain"/>
    <property type="match status" value="1"/>
</dbReference>
<accession>A0A368ZI39</accession>
<evidence type="ECO:0000313" key="1">
    <source>
        <dbReference type="EMBL" id="RCW93440.1"/>
    </source>
</evidence>
<dbReference type="AlphaFoldDB" id="A0A368ZI39"/>
<dbReference type="Proteomes" id="UP000253436">
    <property type="component" value="Unassembled WGS sequence"/>
</dbReference>
<dbReference type="SUPFAM" id="SSF51735">
    <property type="entry name" value="NAD(P)-binding Rossmann-fold domains"/>
    <property type="match status" value="1"/>
</dbReference>
<dbReference type="EMBL" id="QPJO01000001">
    <property type="protein sequence ID" value="RCW93440.1"/>
    <property type="molecule type" value="Genomic_DNA"/>
</dbReference>